<dbReference type="RefSeq" id="WP_058795574.1">
    <property type="nucleotide sequence ID" value="NZ_CP013611.1"/>
</dbReference>
<dbReference type="Pfam" id="PF03144">
    <property type="entry name" value="GTP_EFTU_D2"/>
    <property type="match status" value="1"/>
</dbReference>
<evidence type="ECO:0000259" key="2">
    <source>
        <dbReference type="Pfam" id="PF03144"/>
    </source>
</evidence>
<dbReference type="KEGG" id="prr:AT705_03885"/>
<dbReference type="Gene3D" id="2.40.30.10">
    <property type="entry name" value="Translation factors"/>
    <property type="match status" value="1"/>
</dbReference>
<dbReference type="GO" id="GO:0003746">
    <property type="term" value="F:translation elongation factor activity"/>
    <property type="evidence" value="ECO:0007669"/>
    <property type="project" value="TreeGrafter"/>
</dbReference>
<keyword evidence="1" id="KW-0342">GTP-binding</keyword>
<dbReference type="InterPro" id="IPR050055">
    <property type="entry name" value="EF-Tu_GTPase"/>
</dbReference>
<dbReference type="GO" id="GO:0005525">
    <property type="term" value="F:GTP binding"/>
    <property type="evidence" value="ECO:0007669"/>
    <property type="project" value="UniProtKB-KW"/>
</dbReference>
<protein>
    <recommendedName>
        <fullName evidence="2">Translation elongation factor EFTu-like domain-containing protein</fullName>
    </recommendedName>
</protein>
<reference evidence="3 4" key="1">
    <citation type="submission" date="2015-12" db="EMBL/GenBank/DDBJ databases">
        <title>Complete genome sequence of Pseudoalteromonas rubra SCSIO 6842, harboring a conjugative plasmid.</title>
        <authorList>
            <person name="Li B."/>
            <person name="Wang X."/>
        </authorList>
    </citation>
    <scope>NUCLEOTIDE SEQUENCE [LARGE SCALE GENOMIC DNA]</scope>
    <source>
        <strain evidence="3 4">SCSIO 6842</strain>
    </source>
</reference>
<sequence>MSLSLFSRVFLLIGLLSTISFSHKLYAASFELPIESVATLIGRGIYVTGTVTSGSVNDGDSAQVITKSGAVLDVTIIGLERPRELLTYAEKGDSIGVILKGASVEVVSRGDTLVIAQSGQRKTQ</sequence>
<dbReference type="SUPFAM" id="SSF50447">
    <property type="entry name" value="Translation proteins"/>
    <property type="match status" value="1"/>
</dbReference>
<dbReference type="Proteomes" id="UP000069015">
    <property type="component" value="Chromosome 1"/>
</dbReference>
<dbReference type="PANTHER" id="PTHR43721">
    <property type="entry name" value="ELONGATION FACTOR TU-RELATED"/>
    <property type="match status" value="1"/>
</dbReference>
<dbReference type="EMBL" id="CP013611">
    <property type="protein sequence ID" value="ALU42151.1"/>
    <property type="molecule type" value="Genomic_DNA"/>
</dbReference>
<evidence type="ECO:0000256" key="1">
    <source>
        <dbReference type="ARBA" id="ARBA00023134"/>
    </source>
</evidence>
<name>A0A0U3I513_9GAMM</name>
<evidence type="ECO:0000313" key="4">
    <source>
        <dbReference type="Proteomes" id="UP000069015"/>
    </source>
</evidence>
<dbReference type="InterPro" id="IPR009000">
    <property type="entry name" value="Transl_B-barrel_sf"/>
</dbReference>
<dbReference type="AlphaFoldDB" id="A0A0U3I513"/>
<dbReference type="PANTHER" id="PTHR43721:SF22">
    <property type="entry name" value="ELONGATION FACTOR TU, MITOCHONDRIAL"/>
    <property type="match status" value="1"/>
</dbReference>
<feature type="domain" description="Translation elongation factor EFTu-like" evidence="2">
    <location>
        <begin position="45"/>
        <end position="113"/>
    </location>
</feature>
<organism evidence="3 4">
    <name type="scientific">Pseudoalteromonas rubra</name>
    <dbReference type="NCBI Taxonomy" id="43658"/>
    <lineage>
        <taxon>Bacteria</taxon>
        <taxon>Pseudomonadati</taxon>
        <taxon>Pseudomonadota</taxon>
        <taxon>Gammaproteobacteria</taxon>
        <taxon>Alteromonadales</taxon>
        <taxon>Pseudoalteromonadaceae</taxon>
        <taxon>Pseudoalteromonas</taxon>
    </lineage>
</organism>
<proteinExistence type="predicted"/>
<accession>A0A0U3I513</accession>
<gene>
    <name evidence="3" type="ORF">AT705_03885</name>
</gene>
<dbReference type="InterPro" id="IPR004161">
    <property type="entry name" value="EFTu-like_2"/>
</dbReference>
<evidence type="ECO:0000313" key="3">
    <source>
        <dbReference type="EMBL" id="ALU42151.1"/>
    </source>
</evidence>
<keyword evidence="1" id="KW-0547">Nucleotide-binding</keyword>